<feature type="binding site" evidence="9">
    <location>
        <position position="627"/>
    </location>
    <ligand>
        <name>ATP</name>
        <dbReference type="ChEBI" id="CHEBI:30616"/>
    </ligand>
</feature>
<dbReference type="InterPro" id="IPR009008">
    <property type="entry name" value="Val/Leu/Ile-tRNA-synth_edit"/>
</dbReference>
<dbReference type="PRINTS" id="PR00985">
    <property type="entry name" value="TRNASYNTHLEU"/>
</dbReference>
<dbReference type="GO" id="GO:0006429">
    <property type="term" value="P:leucyl-tRNA aminoacylation"/>
    <property type="evidence" value="ECO:0007669"/>
    <property type="project" value="UniProtKB-UniRule"/>
</dbReference>
<reference evidence="15 16" key="1">
    <citation type="journal article" date="2016" name="Nat. Commun.">
        <title>Thousands of microbial genomes shed light on interconnected biogeochemical processes in an aquifer system.</title>
        <authorList>
            <person name="Anantharaman K."/>
            <person name="Brown C.T."/>
            <person name="Hug L.A."/>
            <person name="Sharon I."/>
            <person name="Castelle C.J."/>
            <person name="Probst A.J."/>
            <person name="Thomas B.C."/>
            <person name="Singh A."/>
            <person name="Wilkins M.J."/>
            <person name="Karaoz U."/>
            <person name="Brodie E.L."/>
            <person name="Williams K.H."/>
            <person name="Hubbard S.S."/>
            <person name="Banfield J.F."/>
        </authorList>
    </citation>
    <scope>NUCLEOTIDE SEQUENCE [LARGE SCALE GENOMIC DNA]</scope>
</reference>
<evidence type="ECO:0000256" key="10">
    <source>
        <dbReference type="RuleBase" id="RU363039"/>
    </source>
</evidence>
<evidence type="ECO:0000256" key="2">
    <source>
        <dbReference type="ARBA" id="ARBA00022490"/>
    </source>
</evidence>
<evidence type="ECO:0000256" key="4">
    <source>
        <dbReference type="ARBA" id="ARBA00022741"/>
    </source>
</evidence>
<sequence>MAKSEYDPKTIESKWQDRWDKQNLHKTSDGKKGKDNEFILVEFAYPSGDLHVGHWYAFSVMDIYARFKRMQGKNVLFPMGFDAFGLPAENAAIKNKQNPRKWTYENINYMRKQLRSMGAMFDWSREVVTSDPEYYKWTQWLFLKLFENNLAYQAETTVNWCPSCKTVLANEQVTGGHCERCGHEVEQRKMKQWQLRITDYADRLISDLEKLDWPEPIKDSQKNWIGKSEGAEISFKLKASSFKLPVVKVFTTRPDTIFGTTYLVLSPEKALEIIQGNKELARPNDLGRPVGRGITNKEEIESYIKKAKGKTELERQENKEKTGVEIKGVKAVNPANKEEIPVWVADYVLGGYGTGAIMAVPAHDERDFEFAKKFDLKIKPVIIPGNKQVLNTLIPEGLPEPDDNNYKSALFILLGRLAESPTALEGRLVNSGKFNGRDSREVIPEITKFAGGERKTTYKMRDWVISRQRYWGCPIPIIHCNKCRAVPVSEKDLPVILPDIEDYLPTGDGKSPLAKVTNWVNVKCPKCGSEAKRETDTFDTFIDSSWYFLRYTDPNNEKEFASKEKMKAWIPVDFYSGGAEHTTMHLLYSRFFHKALHDLGLVNEPEPYVCRMNRGLILGPDGNKMSKSKGNVVNPDDYVERLGADTVRTYLAFIGPYNEVGSYPWSPDSIIGVRRFLERVWKLKDHLEPKANDEVETKLHETIKSITEILRSLKINTAVSFLMEFVNKAEKSGVNKNQYETLLKLLAPFSPHITEEIWHDIGNEGSIHEEKWPEFDPKKIEKSEVTIVVQVNGKNRGVISAKAGIDEESVKSLAIALPEIKKWIESGEVKRVFYVKNRLINIVL</sequence>
<feature type="domain" description="Methionyl/Valyl/Leucyl/Isoleucyl-tRNA synthetase anticodon-binding" evidence="12">
    <location>
        <begin position="695"/>
        <end position="806"/>
    </location>
</feature>
<dbReference type="FunFam" id="3.40.50.620:FF:000056">
    <property type="entry name" value="Leucine--tRNA ligase"/>
    <property type="match status" value="1"/>
</dbReference>
<dbReference type="SUPFAM" id="SSF50677">
    <property type="entry name" value="ValRS/IleRS/LeuRS editing domain"/>
    <property type="match status" value="1"/>
</dbReference>
<dbReference type="AlphaFoldDB" id="A0A1G2U0I9"/>
<dbReference type="SUPFAM" id="SSF47323">
    <property type="entry name" value="Anticodon-binding domain of a subclass of class I aminoacyl-tRNA synthetases"/>
    <property type="match status" value="1"/>
</dbReference>
<comment type="caution">
    <text evidence="15">The sequence shown here is derived from an EMBL/GenBank/DDBJ whole genome shotgun (WGS) entry which is preliminary data.</text>
</comment>
<dbReference type="HAMAP" id="MF_00049_B">
    <property type="entry name" value="Leu_tRNA_synth_B"/>
    <property type="match status" value="1"/>
</dbReference>
<evidence type="ECO:0000256" key="5">
    <source>
        <dbReference type="ARBA" id="ARBA00022840"/>
    </source>
</evidence>
<dbReference type="EC" id="6.1.1.4" evidence="9"/>
<dbReference type="FunFam" id="3.40.50.620:FF:000003">
    <property type="entry name" value="Leucine--tRNA ligase"/>
    <property type="match status" value="1"/>
</dbReference>
<gene>
    <name evidence="9" type="primary">leuS</name>
    <name evidence="15" type="ORF">A3B14_00020</name>
</gene>
<evidence type="ECO:0000259" key="14">
    <source>
        <dbReference type="Pfam" id="PF13603"/>
    </source>
</evidence>
<organism evidence="15 16">
    <name type="scientific">Candidatus Zambryskibacteria bacterium RIFCSPLOWO2_01_FULL_45_21</name>
    <dbReference type="NCBI Taxonomy" id="1802761"/>
    <lineage>
        <taxon>Bacteria</taxon>
        <taxon>Candidatus Zambryskiibacteriota</taxon>
    </lineage>
</organism>
<dbReference type="FunFam" id="1.10.730.10:FF:000002">
    <property type="entry name" value="Leucine--tRNA ligase"/>
    <property type="match status" value="1"/>
</dbReference>
<evidence type="ECO:0000259" key="11">
    <source>
        <dbReference type="Pfam" id="PF00133"/>
    </source>
</evidence>
<evidence type="ECO:0000259" key="12">
    <source>
        <dbReference type="Pfam" id="PF08264"/>
    </source>
</evidence>
<dbReference type="Proteomes" id="UP000176800">
    <property type="component" value="Unassembled WGS sequence"/>
</dbReference>
<dbReference type="Gene3D" id="1.10.730.10">
    <property type="entry name" value="Isoleucyl-tRNA Synthetase, Domain 1"/>
    <property type="match status" value="1"/>
</dbReference>
<evidence type="ECO:0000313" key="15">
    <source>
        <dbReference type="EMBL" id="OHB03038.1"/>
    </source>
</evidence>
<feature type="domain" description="Leucyl-tRNA synthetase editing" evidence="14">
    <location>
        <begin position="222"/>
        <end position="448"/>
    </location>
</feature>
<comment type="caution">
    <text evidence="9">Lacks conserved residue(s) required for the propagation of feature annotation.</text>
</comment>
<dbReference type="InterPro" id="IPR013155">
    <property type="entry name" value="M/V/L/I-tRNA-synth_anticd-bd"/>
</dbReference>
<keyword evidence="4 9" id="KW-0547">Nucleotide-binding</keyword>
<keyword evidence="3 9" id="KW-0436">Ligase</keyword>
<comment type="similarity">
    <text evidence="1 9 10">Belongs to the class-I aminoacyl-tRNA synthetase family.</text>
</comment>
<dbReference type="PANTHER" id="PTHR43740:SF2">
    <property type="entry name" value="LEUCINE--TRNA LIGASE, MITOCHONDRIAL"/>
    <property type="match status" value="1"/>
</dbReference>
<dbReference type="InterPro" id="IPR002302">
    <property type="entry name" value="Leu-tRNA-ligase"/>
</dbReference>
<keyword evidence="5 9" id="KW-0067">ATP-binding</keyword>
<evidence type="ECO:0000313" key="16">
    <source>
        <dbReference type="Proteomes" id="UP000176800"/>
    </source>
</evidence>
<dbReference type="SUPFAM" id="SSF52374">
    <property type="entry name" value="Nucleotidylyl transferase"/>
    <property type="match status" value="1"/>
</dbReference>
<evidence type="ECO:0000256" key="6">
    <source>
        <dbReference type="ARBA" id="ARBA00022917"/>
    </source>
</evidence>
<feature type="short sequence motif" description="'KMSKS' region" evidence="9">
    <location>
        <begin position="624"/>
        <end position="628"/>
    </location>
</feature>
<dbReference type="InterPro" id="IPR014729">
    <property type="entry name" value="Rossmann-like_a/b/a_fold"/>
</dbReference>
<comment type="subcellular location">
    <subcellularLocation>
        <location evidence="9">Cytoplasm</location>
    </subcellularLocation>
</comment>
<feature type="domain" description="Aminoacyl-tRNA synthetase class Ia" evidence="11">
    <location>
        <begin position="460"/>
        <end position="652"/>
    </location>
</feature>
<dbReference type="EMBL" id="MHWE01000023">
    <property type="protein sequence ID" value="OHB03038.1"/>
    <property type="molecule type" value="Genomic_DNA"/>
</dbReference>
<dbReference type="InterPro" id="IPR015413">
    <property type="entry name" value="Methionyl/Leucyl_tRNA_Synth"/>
</dbReference>
<dbReference type="Gene3D" id="3.40.50.620">
    <property type="entry name" value="HUPs"/>
    <property type="match status" value="2"/>
</dbReference>
<name>A0A1G2U0I9_9BACT</name>
<dbReference type="GO" id="GO:0005829">
    <property type="term" value="C:cytosol"/>
    <property type="evidence" value="ECO:0007669"/>
    <property type="project" value="TreeGrafter"/>
</dbReference>
<dbReference type="InterPro" id="IPR009080">
    <property type="entry name" value="tRNAsynth_Ia_anticodon-bd"/>
</dbReference>
<dbReference type="Pfam" id="PF09334">
    <property type="entry name" value="tRNA-synt_1g"/>
    <property type="match status" value="1"/>
</dbReference>
<dbReference type="PANTHER" id="PTHR43740">
    <property type="entry name" value="LEUCYL-TRNA SYNTHETASE"/>
    <property type="match status" value="1"/>
</dbReference>
<dbReference type="NCBIfam" id="TIGR00396">
    <property type="entry name" value="leuS_bact"/>
    <property type="match status" value="1"/>
</dbReference>
<evidence type="ECO:0000256" key="1">
    <source>
        <dbReference type="ARBA" id="ARBA00005594"/>
    </source>
</evidence>
<dbReference type="InterPro" id="IPR002300">
    <property type="entry name" value="aa-tRNA-synth_Ia"/>
</dbReference>
<dbReference type="CDD" id="cd07958">
    <property type="entry name" value="Anticodon_Ia_Leu_BEm"/>
    <property type="match status" value="1"/>
</dbReference>
<evidence type="ECO:0000256" key="9">
    <source>
        <dbReference type="HAMAP-Rule" id="MF_00049"/>
    </source>
</evidence>
<proteinExistence type="inferred from homology"/>
<keyword evidence="6 9" id="KW-0648">Protein biosynthesis</keyword>
<keyword evidence="2 9" id="KW-0963">Cytoplasm</keyword>
<comment type="catalytic activity">
    <reaction evidence="8 9">
        <text>tRNA(Leu) + L-leucine + ATP = L-leucyl-tRNA(Leu) + AMP + diphosphate</text>
        <dbReference type="Rhea" id="RHEA:11688"/>
        <dbReference type="Rhea" id="RHEA-COMP:9613"/>
        <dbReference type="Rhea" id="RHEA-COMP:9622"/>
        <dbReference type="ChEBI" id="CHEBI:30616"/>
        <dbReference type="ChEBI" id="CHEBI:33019"/>
        <dbReference type="ChEBI" id="CHEBI:57427"/>
        <dbReference type="ChEBI" id="CHEBI:78442"/>
        <dbReference type="ChEBI" id="CHEBI:78494"/>
        <dbReference type="ChEBI" id="CHEBI:456215"/>
        <dbReference type="EC" id="6.1.1.4"/>
    </reaction>
</comment>
<keyword evidence="7 9" id="KW-0030">Aminoacyl-tRNA synthetase</keyword>
<accession>A0A1G2U0I9</accession>
<dbReference type="GO" id="GO:0004823">
    <property type="term" value="F:leucine-tRNA ligase activity"/>
    <property type="evidence" value="ECO:0007669"/>
    <property type="project" value="UniProtKB-UniRule"/>
</dbReference>
<evidence type="ECO:0000256" key="7">
    <source>
        <dbReference type="ARBA" id="ARBA00023146"/>
    </source>
</evidence>
<dbReference type="Pfam" id="PF13603">
    <property type="entry name" value="tRNA-synt_1_2"/>
    <property type="match status" value="1"/>
</dbReference>
<dbReference type="GO" id="GO:0002161">
    <property type="term" value="F:aminoacyl-tRNA deacylase activity"/>
    <property type="evidence" value="ECO:0007669"/>
    <property type="project" value="InterPro"/>
</dbReference>
<dbReference type="CDD" id="cd00812">
    <property type="entry name" value="LeuRS_core"/>
    <property type="match status" value="1"/>
</dbReference>
<evidence type="ECO:0000256" key="8">
    <source>
        <dbReference type="ARBA" id="ARBA00047469"/>
    </source>
</evidence>
<evidence type="ECO:0000256" key="3">
    <source>
        <dbReference type="ARBA" id="ARBA00022598"/>
    </source>
</evidence>
<dbReference type="GO" id="GO:0005524">
    <property type="term" value="F:ATP binding"/>
    <property type="evidence" value="ECO:0007669"/>
    <property type="project" value="UniProtKB-UniRule"/>
</dbReference>
<protein>
    <recommendedName>
        <fullName evidence="9">Leucine--tRNA ligase</fullName>
        <ecNumber evidence="9">6.1.1.4</ecNumber>
    </recommendedName>
    <alternativeName>
        <fullName evidence="9">Leucyl-tRNA synthetase</fullName>
        <shortName evidence="9">LeuRS</shortName>
    </alternativeName>
</protein>
<dbReference type="Pfam" id="PF08264">
    <property type="entry name" value="Anticodon_1"/>
    <property type="match status" value="1"/>
</dbReference>
<dbReference type="Gene3D" id="3.10.20.590">
    <property type="match status" value="1"/>
</dbReference>
<dbReference type="Pfam" id="PF00133">
    <property type="entry name" value="tRNA-synt_1"/>
    <property type="match status" value="1"/>
</dbReference>
<feature type="domain" description="Methionyl/Leucyl tRNA synthetase" evidence="13">
    <location>
        <begin position="41"/>
        <end position="186"/>
    </location>
</feature>
<dbReference type="InterPro" id="IPR025709">
    <property type="entry name" value="Leu_tRNA-synth_edit"/>
</dbReference>
<evidence type="ECO:0000259" key="13">
    <source>
        <dbReference type="Pfam" id="PF09334"/>
    </source>
</evidence>